<keyword evidence="1" id="KW-1133">Transmembrane helix</keyword>
<dbReference type="Proteomes" id="UP000049455">
    <property type="component" value="Unassembled WGS sequence"/>
</dbReference>
<evidence type="ECO:0000313" key="3">
    <source>
        <dbReference type="Proteomes" id="UP000049455"/>
    </source>
</evidence>
<dbReference type="STRING" id="313367.JSE7799_02290"/>
<keyword evidence="1" id="KW-0472">Membrane</keyword>
<dbReference type="AlphaFoldDB" id="A0A0M7BCD3"/>
<reference evidence="2 3" key="1">
    <citation type="submission" date="2015-09" db="EMBL/GenBank/DDBJ databases">
        <authorList>
            <person name="Jackson K.R."/>
            <person name="Lunt B.L."/>
            <person name="Fisher J.N.B."/>
            <person name="Gardner A.V."/>
            <person name="Bailey M.E."/>
            <person name="Deus L.M."/>
            <person name="Earl A.S."/>
            <person name="Gibby P.D."/>
            <person name="Hartmann K.A."/>
            <person name="Liu J.E."/>
            <person name="Manci A.M."/>
            <person name="Nielsen D.A."/>
            <person name="Solomon M.B."/>
            <person name="Breakwell D.P."/>
            <person name="Burnett S.H."/>
            <person name="Grose J.H."/>
        </authorList>
    </citation>
    <scope>NUCLEOTIDE SEQUENCE [LARGE SCALE GENOMIC DNA]</scope>
    <source>
        <strain evidence="2 3">CECT 7799</strain>
    </source>
</reference>
<keyword evidence="1" id="KW-0812">Transmembrane</keyword>
<protein>
    <submittedName>
        <fullName evidence="2">Uncharacterized protein</fullName>
    </submittedName>
</protein>
<gene>
    <name evidence="2" type="ORF">JSE7799_02290</name>
</gene>
<dbReference type="RefSeq" id="WP_186201923.1">
    <property type="nucleotide sequence ID" value="NZ_CYPR01000157.1"/>
</dbReference>
<feature type="transmembrane region" description="Helical" evidence="1">
    <location>
        <begin position="12"/>
        <end position="35"/>
    </location>
</feature>
<dbReference type="EMBL" id="CYPR01000157">
    <property type="protein sequence ID" value="CUH39563.1"/>
    <property type="molecule type" value="Genomic_DNA"/>
</dbReference>
<accession>A0A0M7BCD3</accession>
<keyword evidence="3" id="KW-1185">Reference proteome</keyword>
<name>A0A0M7BCD3_9RHOB</name>
<proteinExistence type="predicted"/>
<evidence type="ECO:0000256" key="1">
    <source>
        <dbReference type="SAM" id="Phobius"/>
    </source>
</evidence>
<evidence type="ECO:0000313" key="2">
    <source>
        <dbReference type="EMBL" id="CUH39563.1"/>
    </source>
</evidence>
<sequence length="53" mass="5876">MQTFSQKREWHSLNRMAALSGIVLIGIVVFDLVGYKYYGGFDEFGVTTATAAD</sequence>
<organism evidence="2 3">
    <name type="scientific">Jannaschia seosinensis</name>
    <dbReference type="NCBI Taxonomy" id="313367"/>
    <lineage>
        <taxon>Bacteria</taxon>
        <taxon>Pseudomonadati</taxon>
        <taxon>Pseudomonadota</taxon>
        <taxon>Alphaproteobacteria</taxon>
        <taxon>Rhodobacterales</taxon>
        <taxon>Roseobacteraceae</taxon>
        <taxon>Jannaschia</taxon>
    </lineage>
</organism>